<gene>
    <name evidence="2" type="ORF">C8D94_10496</name>
</gene>
<sequence length="164" mass="18198">MKKLMILTLVVCLFALSGFAQTYINENDPKGGFNQTGAERDFLTNQEITPSQDNAVFVNQVGNNNQAFVSSASQDSEFNLLQRGDGNSLFVSTNAQVVRETVVQLGDDNRFVDFSNATDIQNLEVIQSGNSQNLIYHNNNSISERIKIRMQGEVGQSVIVRNFN</sequence>
<reference evidence="2 3" key="1">
    <citation type="submission" date="2018-07" db="EMBL/GenBank/DDBJ databases">
        <title>Genomic Encyclopedia of Type Strains, Phase IV (KMG-IV): sequencing the most valuable type-strain genomes for metagenomic binning, comparative biology and taxonomic classification.</title>
        <authorList>
            <person name="Goeker M."/>
        </authorList>
    </citation>
    <scope>NUCLEOTIDE SEQUENCE [LARGE SCALE GENOMIC DNA]</scope>
    <source>
        <strain evidence="2 3">DSM 101478</strain>
    </source>
</reference>
<accession>A0A370Q8Q0</accession>
<evidence type="ECO:0000313" key="2">
    <source>
        <dbReference type="EMBL" id="RDK84723.1"/>
    </source>
</evidence>
<keyword evidence="3" id="KW-1185">Reference proteome</keyword>
<dbReference type="Proteomes" id="UP000255317">
    <property type="component" value="Unassembled WGS sequence"/>
</dbReference>
<evidence type="ECO:0000313" key="3">
    <source>
        <dbReference type="Proteomes" id="UP000255317"/>
    </source>
</evidence>
<keyword evidence="1" id="KW-0732">Signal</keyword>
<name>A0A370Q8Q0_9FLAO</name>
<evidence type="ECO:0000256" key="1">
    <source>
        <dbReference type="SAM" id="SignalP"/>
    </source>
</evidence>
<evidence type="ECO:0008006" key="4">
    <source>
        <dbReference type="Google" id="ProtNLM"/>
    </source>
</evidence>
<organism evidence="2 3">
    <name type="scientific">Marinirhabdus gelatinilytica</name>
    <dbReference type="NCBI Taxonomy" id="1703343"/>
    <lineage>
        <taxon>Bacteria</taxon>
        <taxon>Pseudomonadati</taxon>
        <taxon>Bacteroidota</taxon>
        <taxon>Flavobacteriia</taxon>
        <taxon>Flavobacteriales</taxon>
        <taxon>Flavobacteriaceae</taxon>
    </lineage>
</organism>
<proteinExistence type="predicted"/>
<dbReference type="AlphaFoldDB" id="A0A370Q8Q0"/>
<dbReference type="RefSeq" id="WP_115124144.1">
    <property type="nucleotide sequence ID" value="NZ_QRAO01000004.1"/>
</dbReference>
<dbReference type="EMBL" id="QRAO01000004">
    <property type="protein sequence ID" value="RDK84723.1"/>
    <property type="molecule type" value="Genomic_DNA"/>
</dbReference>
<feature type="signal peptide" evidence="1">
    <location>
        <begin position="1"/>
        <end position="22"/>
    </location>
</feature>
<feature type="chain" id="PRO_5016705780" description="Curlin associated repeat-containing protein" evidence="1">
    <location>
        <begin position="23"/>
        <end position="164"/>
    </location>
</feature>
<comment type="caution">
    <text evidence="2">The sequence shown here is derived from an EMBL/GenBank/DDBJ whole genome shotgun (WGS) entry which is preliminary data.</text>
</comment>
<protein>
    <recommendedName>
        <fullName evidence="4">Curlin associated repeat-containing protein</fullName>
    </recommendedName>
</protein>
<dbReference type="OrthoDB" id="1447223at2"/>